<evidence type="ECO:0000259" key="2">
    <source>
        <dbReference type="Pfam" id="PF07811"/>
    </source>
</evidence>
<keyword evidence="1" id="KW-0472">Membrane</keyword>
<organism evidence="3 4">
    <name type="scientific">Pseudothioclava arenosa</name>
    <dbReference type="NCBI Taxonomy" id="1795308"/>
    <lineage>
        <taxon>Bacteria</taxon>
        <taxon>Pseudomonadati</taxon>
        <taxon>Pseudomonadota</taxon>
        <taxon>Alphaproteobacteria</taxon>
        <taxon>Rhodobacterales</taxon>
        <taxon>Paracoccaceae</taxon>
        <taxon>Pseudothioclava</taxon>
    </lineage>
</organism>
<keyword evidence="1" id="KW-1133">Transmembrane helix</keyword>
<dbReference type="InterPro" id="IPR012495">
    <property type="entry name" value="TadE-like_dom"/>
</dbReference>
<keyword evidence="1" id="KW-0812">Transmembrane</keyword>
<feature type="transmembrane region" description="Helical" evidence="1">
    <location>
        <begin position="20"/>
        <end position="41"/>
    </location>
</feature>
<feature type="domain" description="TadE-like" evidence="2">
    <location>
        <begin position="20"/>
        <end position="62"/>
    </location>
</feature>
<reference evidence="3 4" key="1">
    <citation type="submission" date="2017-09" db="EMBL/GenBank/DDBJ databases">
        <title>A multilocus sequence analysis scheme for characterization of bacteria in the genus Thioclava.</title>
        <authorList>
            <person name="Liu Y."/>
            <person name="Shao Z."/>
        </authorList>
    </citation>
    <scope>NUCLEOTIDE SEQUENCE [LARGE SCALE GENOMIC DNA]</scope>
    <source>
        <strain evidence="3 4">CAU 1312</strain>
    </source>
</reference>
<dbReference type="OrthoDB" id="7860729at2"/>
<evidence type="ECO:0000256" key="1">
    <source>
        <dbReference type="SAM" id="Phobius"/>
    </source>
</evidence>
<proteinExistence type="predicted"/>
<dbReference type="Pfam" id="PF07811">
    <property type="entry name" value="TadE"/>
    <property type="match status" value="1"/>
</dbReference>
<sequence length="162" mass="17645">MIVPAGRRSFLKHFVRNENGSVLIEVLITAPVLLFFTIGILEFGNIFWQRHQLATGVRDAARYWSRCQVAGFTSSCSPDIARNIAFYGNPAGTGGLRVPGWNTAAELVLTPATRAALPSSSGGYSEVRAAGNVDYQPSPLLGMLEIGTINLSYTHVERYIGW</sequence>
<comment type="caution">
    <text evidence="3">The sequence shown here is derived from an EMBL/GenBank/DDBJ whole genome shotgun (WGS) entry which is preliminary data.</text>
</comment>
<protein>
    <submittedName>
        <fullName evidence="3">Pilus assembly protein TadE</fullName>
    </submittedName>
</protein>
<evidence type="ECO:0000313" key="3">
    <source>
        <dbReference type="EMBL" id="PCD76022.1"/>
    </source>
</evidence>
<evidence type="ECO:0000313" key="4">
    <source>
        <dbReference type="Proteomes" id="UP000243507"/>
    </source>
</evidence>
<keyword evidence="4" id="KW-1185">Reference proteome</keyword>
<dbReference type="Proteomes" id="UP000243507">
    <property type="component" value="Unassembled WGS sequence"/>
</dbReference>
<name>A0A2A4CP38_9RHOB</name>
<dbReference type="AlphaFoldDB" id="A0A2A4CP38"/>
<accession>A0A2A4CP38</accession>
<gene>
    <name evidence="3" type="ORF">CLN94_11065</name>
</gene>
<dbReference type="EMBL" id="NTJD01000008">
    <property type="protein sequence ID" value="PCD76022.1"/>
    <property type="molecule type" value="Genomic_DNA"/>
</dbReference>